<keyword evidence="6" id="KW-0175">Coiled coil</keyword>
<dbReference type="PANTHER" id="PTHR33841">
    <property type="entry name" value="DNA METHYLTRANSFERASE YEEA-RELATED"/>
    <property type="match status" value="1"/>
</dbReference>
<keyword evidence="4" id="KW-0949">S-adenosyl-L-methionine</keyword>
<dbReference type="Pfam" id="PF25120">
    <property type="entry name" value="DUF7814"/>
    <property type="match status" value="1"/>
</dbReference>
<dbReference type="PRINTS" id="PR00507">
    <property type="entry name" value="N12N6MTFRASE"/>
</dbReference>
<dbReference type="InterPro" id="IPR011639">
    <property type="entry name" value="MethylTrfase_TaqI-like_dom"/>
</dbReference>
<evidence type="ECO:0000313" key="11">
    <source>
        <dbReference type="Proteomes" id="UP000757435"/>
    </source>
</evidence>
<keyword evidence="3" id="KW-0808">Transferase</keyword>
<dbReference type="EC" id="2.1.1.72" evidence="1"/>
<evidence type="ECO:0000256" key="5">
    <source>
        <dbReference type="ARBA" id="ARBA00047942"/>
    </source>
</evidence>
<dbReference type="Proteomes" id="UP000757435">
    <property type="component" value="Unassembled WGS sequence"/>
</dbReference>
<gene>
    <name evidence="10" type="ORF">KME15_16520</name>
</gene>
<feature type="domain" description="Schlafen AlbA-2" evidence="7">
    <location>
        <begin position="1166"/>
        <end position="1307"/>
    </location>
</feature>
<evidence type="ECO:0000259" key="7">
    <source>
        <dbReference type="Pfam" id="PF04326"/>
    </source>
</evidence>
<dbReference type="Gene3D" id="3.30.950.30">
    <property type="entry name" value="Schlafen, AAA domain"/>
    <property type="match status" value="1"/>
</dbReference>
<dbReference type="Gene3D" id="3.40.50.150">
    <property type="entry name" value="Vaccinia Virus protein VP39"/>
    <property type="match status" value="2"/>
</dbReference>
<dbReference type="InterPro" id="IPR007421">
    <property type="entry name" value="Schlafen_AlbA_2_dom"/>
</dbReference>
<evidence type="ECO:0000256" key="1">
    <source>
        <dbReference type="ARBA" id="ARBA00011900"/>
    </source>
</evidence>
<organism evidence="10 11">
    <name type="scientific">Drouetiella hepatica Uher 2000/2452</name>
    <dbReference type="NCBI Taxonomy" id="904376"/>
    <lineage>
        <taxon>Bacteria</taxon>
        <taxon>Bacillati</taxon>
        <taxon>Cyanobacteriota</taxon>
        <taxon>Cyanophyceae</taxon>
        <taxon>Oculatellales</taxon>
        <taxon>Oculatellaceae</taxon>
        <taxon>Drouetiella</taxon>
    </lineage>
</organism>
<dbReference type="InterPro" id="IPR056716">
    <property type="entry name" value="DUF7814"/>
</dbReference>
<feature type="domain" description="Type II methyltransferase M.TaqI-like" evidence="8">
    <location>
        <begin position="746"/>
        <end position="813"/>
    </location>
</feature>
<comment type="caution">
    <text evidence="10">The sequence shown here is derived from an EMBL/GenBank/DDBJ whole genome shotgun (WGS) entry which is preliminary data.</text>
</comment>
<dbReference type="EMBL" id="JAHHHD010000019">
    <property type="protein sequence ID" value="MBW4660281.1"/>
    <property type="molecule type" value="Genomic_DNA"/>
</dbReference>
<name>A0A951QCM5_9CYAN</name>
<evidence type="ECO:0000256" key="3">
    <source>
        <dbReference type="ARBA" id="ARBA00022679"/>
    </source>
</evidence>
<evidence type="ECO:0000259" key="8">
    <source>
        <dbReference type="Pfam" id="PF07669"/>
    </source>
</evidence>
<evidence type="ECO:0000259" key="9">
    <source>
        <dbReference type="Pfam" id="PF25120"/>
    </source>
</evidence>
<dbReference type="SUPFAM" id="SSF53335">
    <property type="entry name" value="S-adenosyl-L-methionine-dependent methyltransferases"/>
    <property type="match status" value="1"/>
</dbReference>
<evidence type="ECO:0000256" key="4">
    <source>
        <dbReference type="ARBA" id="ARBA00022691"/>
    </source>
</evidence>
<proteinExistence type="predicted"/>
<feature type="domain" description="Type II methyltransferase M.TaqI-like" evidence="8">
    <location>
        <begin position="475"/>
        <end position="687"/>
    </location>
</feature>
<evidence type="ECO:0000256" key="2">
    <source>
        <dbReference type="ARBA" id="ARBA00022603"/>
    </source>
</evidence>
<sequence length="1322" mass="151541">MPFNSDKAQDRLYEFKLQELFILELGWSQPASRNPESLEVEGQTYQRSQIAQMSGVPIFEITSPDGDIPTAEIRNAIYKAIADQFAENLLIFVNQKRTRSLWYWAKRDGTKFYPRTESYVQGQPPDLLLSKIGGLFIPIEALEQGELPVIDVAARLQQGFDVEKVTKDFYKDFQDQHQFFLQHIGGIEKESDRRWYASVVLNRLMFVYFLQKKLFLGSGEPKDKLKYLRIQLEKSQKRGSNLYYREFLQPLFFEGFAKPEGTRSDDINELINKIPYLNGGLFLHHQIEQDERNHIVIPDVAFEQVFNVFENYSWHLDDRPSEIANAREINPDVLGYIFEKYINQKAFGAYYTRTEITEYLCDRTINKLILDRVNRISERQFDSIGDLLVKLDANLCRQLIYGDDAILRTLSLLDPACGSGAFLIAAMKTLIPIYSGIIGVINTAGDRQLTQWLKEVEAKHPSLSYFIKKRIITDNLYGVDIMEEAMEIAKLRLFLALVSSAQTADQLEPLPNVDFNIMAGNSLIGLMRVDESGFDAIHSSGDVQMSFLGSIAAQSYQQILEEKNANIDLYKKHAFLKEDAGGTVQEDRLQSLRNEIDKINRDAEAKLNQLLLNEFTLKLGIRYEEAQLTGKAKKRSLTLKDIEDLKPFHWGYHFDRVMARGGFDAIIANPPWEVFQTDEKEFFQKYDNLIRKKKLNIKAWESQRDQLLEDLEIQQAWLTYCSSYSHVSAYYKKTEHYINQRSIVDGKSAARKINLYALFVEQCFNLLQSNGECGIVLPSGIYTDLGTKQLREMLFSETQISGLFCIENRREVFENVHRSFKIVILSFQKGGVTDKFPAAFMRLNVGELEDFPNQNSLQISTNLIRRLSPDSLSVMELKSKQDVEIAEKMVGFPLLGEKIPDRWNLSLRQELNMTSDSHLFKQQPGEGRSPLYEGKMIHQFTHEYAEPRYWVDEGEARKSLLGRAKDDGQELAYQHHRLAFRLVGENTNFRNLIVSLLPKHVFCGHSLGVSRNVKNVEELLFLCSTFNSFVVDYSIRSRVARNISLFSMYQLPVPRLIKGDRYFKEIVDRAAKLICTTPEFDDLAAEVGLGSHANGVTDEGDRAKLRAELDGMIAHLYGLTETEFTHILSTFPIVSDEVKQAALAEYRNFIPKAGDAEILALIAQGENAQLEFKSTARWNLKEAKKDRTMEEVILKTVAAFLNTHGGTLLIGVEDNGNILGLQLDYQTLQKKNRDGYELWLTNDLLLKEMGKDLAPYIAISFHVIDQQEICKITAQRAPKPVYVHIRDKTGQLKECFFIRTNNSTGKLDKPSEITNHVTNHWS</sequence>
<evidence type="ECO:0000256" key="6">
    <source>
        <dbReference type="SAM" id="Coils"/>
    </source>
</evidence>
<accession>A0A951QCM5</accession>
<dbReference type="PROSITE" id="PS00092">
    <property type="entry name" value="N6_MTASE"/>
    <property type="match status" value="1"/>
</dbReference>
<feature type="coiled-coil region" evidence="6">
    <location>
        <begin position="582"/>
        <end position="613"/>
    </location>
</feature>
<comment type="catalytic activity">
    <reaction evidence="5">
        <text>a 2'-deoxyadenosine in DNA + S-adenosyl-L-methionine = an N(6)-methyl-2'-deoxyadenosine in DNA + S-adenosyl-L-homocysteine + H(+)</text>
        <dbReference type="Rhea" id="RHEA:15197"/>
        <dbReference type="Rhea" id="RHEA-COMP:12418"/>
        <dbReference type="Rhea" id="RHEA-COMP:12419"/>
        <dbReference type="ChEBI" id="CHEBI:15378"/>
        <dbReference type="ChEBI" id="CHEBI:57856"/>
        <dbReference type="ChEBI" id="CHEBI:59789"/>
        <dbReference type="ChEBI" id="CHEBI:90615"/>
        <dbReference type="ChEBI" id="CHEBI:90616"/>
        <dbReference type="EC" id="2.1.1.72"/>
    </reaction>
</comment>
<feature type="domain" description="DUF7814" evidence="9">
    <location>
        <begin position="201"/>
        <end position="313"/>
    </location>
</feature>
<dbReference type="GO" id="GO:0006304">
    <property type="term" value="P:DNA modification"/>
    <property type="evidence" value="ECO:0007669"/>
    <property type="project" value="InterPro"/>
</dbReference>
<keyword evidence="2" id="KW-0489">Methyltransferase</keyword>
<dbReference type="InterPro" id="IPR029063">
    <property type="entry name" value="SAM-dependent_MTases_sf"/>
</dbReference>
<dbReference type="InterPro" id="IPR038461">
    <property type="entry name" value="Schlafen_AlbA_2_dom_sf"/>
</dbReference>
<reference evidence="10" key="2">
    <citation type="journal article" date="2022" name="Microbiol. Resour. Announc.">
        <title>Metagenome Sequencing to Explore Phylogenomics of Terrestrial Cyanobacteria.</title>
        <authorList>
            <person name="Ward R.D."/>
            <person name="Stajich J.E."/>
            <person name="Johansen J.R."/>
            <person name="Huntemann M."/>
            <person name="Clum A."/>
            <person name="Foster B."/>
            <person name="Foster B."/>
            <person name="Roux S."/>
            <person name="Palaniappan K."/>
            <person name="Varghese N."/>
            <person name="Mukherjee S."/>
            <person name="Reddy T.B.K."/>
            <person name="Daum C."/>
            <person name="Copeland A."/>
            <person name="Chen I.A."/>
            <person name="Ivanova N.N."/>
            <person name="Kyrpides N.C."/>
            <person name="Shapiro N."/>
            <person name="Eloe-Fadrosh E.A."/>
            <person name="Pietrasiak N."/>
        </authorList>
    </citation>
    <scope>NUCLEOTIDE SEQUENCE</scope>
    <source>
        <strain evidence="10">UHER 2000/2452</strain>
    </source>
</reference>
<protein>
    <recommendedName>
        <fullName evidence="1">site-specific DNA-methyltransferase (adenine-specific)</fullName>
        <ecNumber evidence="1">2.1.1.72</ecNumber>
    </recommendedName>
</protein>
<dbReference type="GO" id="GO:0003676">
    <property type="term" value="F:nucleic acid binding"/>
    <property type="evidence" value="ECO:0007669"/>
    <property type="project" value="InterPro"/>
</dbReference>
<dbReference type="PANTHER" id="PTHR33841:SF1">
    <property type="entry name" value="DNA METHYLTRANSFERASE A"/>
    <property type="match status" value="1"/>
</dbReference>
<dbReference type="InterPro" id="IPR002052">
    <property type="entry name" value="DNA_methylase_N6_adenine_CS"/>
</dbReference>
<dbReference type="Pfam" id="PF07669">
    <property type="entry name" value="Eco57I"/>
    <property type="match status" value="2"/>
</dbReference>
<dbReference type="GO" id="GO:0009007">
    <property type="term" value="F:site-specific DNA-methyltransferase (adenine-specific) activity"/>
    <property type="evidence" value="ECO:0007669"/>
    <property type="project" value="UniProtKB-EC"/>
</dbReference>
<dbReference type="Pfam" id="PF04326">
    <property type="entry name" value="SLFN_AlbA_2"/>
    <property type="match status" value="1"/>
</dbReference>
<reference evidence="10" key="1">
    <citation type="submission" date="2021-05" db="EMBL/GenBank/DDBJ databases">
        <authorList>
            <person name="Pietrasiak N."/>
            <person name="Ward R."/>
            <person name="Stajich J.E."/>
            <person name="Kurbessoian T."/>
        </authorList>
    </citation>
    <scope>NUCLEOTIDE SEQUENCE</scope>
    <source>
        <strain evidence="10">UHER 2000/2452</strain>
    </source>
</reference>
<dbReference type="GO" id="GO:0032259">
    <property type="term" value="P:methylation"/>
    <property type="evidence" value="ECO:0007669"/>
    <property type="project" value="UniProtKB-KW"/>
</dbReference>
<evidence type="ECO:0000313" key="10">
    <source>
        <dbReference type="EMBL" id="MBW4660281.1"/>
    </source>
</evidence>
<dbReference type="InterPro" id="IPR050953">
    <property type="entry name" value="N4_N6_ade-DNA_methylase"/>
</dbReference>